<comment type="subcellular location">
    <subcellularLocation>
        <location evidence="1">Nucleus</location>
    </subcellularLocation>
</comment>
<dbReference type="FunFam" id="3.30.420.10:FF:000032">
    <property type="entry name" value="Retrovirus-related Pol polyprotein from transposon 297-like Protein"/>
    <property type="match status" value="1"/>
</dbReference>
<dbReference type="InterPro" id="IPR036397">
    <property type="entry name" value="RNaseH_sf"/>
</dbReference>
<keyword evidence="17" id="KW-0539">Nucleus</keyword>
<dbReference type="InterPro" id="IPR041588">
    <property type="entry name" value="Integrase_H2C2"/>
</dbReference>
<dbReference type="Gene3D" id="3.10.20.370">
    <property type="match status" value="1"/>
</dbReference>
<feature type="non-terminal residue" evidence="22">
    <location>
        <position position="1"/>
    </location>
</feature>
<evidence type="ECO:0000313" key="23">
    <source>
        <dbReference type="Proteomes" id="UP000027456"/>
    </source>
</evidence>
<evidence type="ECO:0000256" key="11">
    <source>
        <dbReference type="ARBA" id="ARBA00022884"/>
    </source>
</evidence>
<dbReference type="GO" id="GO:0003887">
    <property type="term" value="F:DNA-directed DNA polymerase activity"/>
    <property type="evidence" value="ECO:0007669"/>
    <property type="project" value="UniProtKB-KW"/>
</dbReference>
<dbReference type="InterPro" id="IPR050951">
    <property type="entry name" value="Retrovirus_Pol_polyprotein"/>
</dbReference>
<dbReference type="GO" id="GO:0003677">
    <property type="term" value="F:DNA binding"/>
    <property type="evidence" value="ECO:0007669"/>
    <property type="project" value="UniProtKB-KW"/>
</dbReference>
<dbReference type="GO" id="GO:0006338">
    <property type="term" value="P:chromatin remodeling"/>
    <property type="evidence" value="ECO:0007669"/>
    <property type="project" value="UniProtKB-ARBA"/>
</dbReference>
<feature type="domain" description="Chromo" evidence="19">
    <location>
        <begin position="914"/>
        <end position="971"/>
    </location>
</feature>
<evidence type="ECO:0000259" key="19">
    <source>
        <dbReference type="PROSITE" id="PS50013"/>
    </source>
</evidence>
<dbReference type="InterPro" id="IPR056924">
    <property type="entry name" value="SH3_Tf2-1"/>
</dbReference>
<dbReference type="GO" id="GO:0046872">
    <property type="term" value="F:metal ion binding"/>
    <property type="evidence" value="ECO:0007669"/>
    <property type="project" value="UniProtKB-KW"/>
</dbReference>
<keyword evidence="12" id="KW-0229">DNA integration</keyword>
<dbReference type="GO" id="GO:0015074">
    <property type="term" value="P:DNA integration"/>
    <property type="evidence" value="ECO:0007669"/>
    <property type="project" value="UniProtKB-KW"/>
</dbReference>
<keyword evidence="11" id="KW-0694">RNA-binding</keyword>
<dbReference type="GO" id="GO:0004519">
    <property type="term" value="F:endonuclease activity"/>
    <property type="evidence" value="ECO:0007669"/>
    <property type="project" value="UniProtKB-KW"/>
</dbReference>
<keyword evidence="5" id="KW-0540">Nuclease</keyword>
<evidence type="ECO:0000256" key="12">
    <source>
        <dbReference type="ARBA" id="ARBA00022908"/>
    </source>
</evidence>
<feature type="compositionally biased region" description="Basic and acidic residues" evidence="18">
    <location>
        <begin position="890"/>
        <end position="901"/>
    </location>
</feature>
<dbReference type="CDD" id="cd00024">
    <property type="entry name" value="CD_CSD"/>
    <property type="match status" value="1"/>
</dbReference>
<keyword evidence="7" id="KW-0064">Aspartyl protease</keyword>
<dbReference type="CDD" id="cd01647">
    <property type="entry name" value="RT_LTR"/>
    <property type="match status" value="1"/>
</dbReference>
<evidence type="ECO:0000256" key="8">
    <source>
        <dbReference type="ARBA" id="ARBA00022759"/>
    </source>
</evidence>
<dbReference type="GO" id="GO:0006310">
    <property type="term" value="P:DNA recombination"/>
    <property type="evidence" value="ECO:0007669"/>
    <property type="project" value="UniProtKB-KW"/>
</dbReference>
<protein>
    <submittedName>
        <fullName evidence="22">Putative Transposon Tf2-1 polyprotein</fullName>
    </submittedName>
</protein>
<dbReference type="InterPro" id="IPR000953">
    <property type="entry name" value="Chromo/chromo_shadow_dom"/>
</dbReference>
<evidence type="ECO:0000256" key="5">
    <source>
        <dbReference type="ARBA" id="ARBA00022722"/>
    </source>
</evidence>
<evidence type="ECO:0000256" key="18">
    <source>
        <dbReference type="SAM" id="MobiDB-lite"/>
    </source>
</evidence>
<evidence type="ECO:0000256" key="4">
    <source>
        <dbReference type="ARBA" id="ARBA00022695"/>
    </source>
</evidence>
<keyword evidence="14" id="KW-0239">DNA-directed DNA polymerase</keyword>
<dbReference type="GO" id="GO:0005634">
    <property type="term" value="C:nucleus"/>
    <property type="evidence" value="ECO:0007669"/>
    <property type="project" value="UniProtKB-SubCell"/>
</dbReference>
<keyword evidence="23" id="KW-1185">Reference proteome</keyword>
<dbReference type="Gene3D" id="2.40.50.40">
    <property type="match status" value="1"/>
</dbReference>
<dbReference type="Pfam" id="PF00665">
    <property type="entry name" value="rve"/>
    <property type="match status" value="1"/>
</dbReference>
<dbReference type="SUPFAM" id="SSF54160">
    <property type="entry name" value="Chromo domain-like"/>
    <property type="match status" value="1"/>
</dbReference>
<dbReference type="InterPro" id="IPR000477">
    <property type="entry name" value="RT_dom"/>
</dbReference>
<dbReference type="InterPro" id="IPR012337">
    <property type="entry name" value="RNaseH-like_sf"/>
</dbReference>
<dbReference type="Pfam" id="PF00078">
    <property type="entry name" value="RVT_1"/>
    <property type="match status" value="1"/>
</dbReference>
<keyword evidence="15" id="KW-0238">DNA-binding</keyword>
<comment type="caution">
    <text evidence="22">The sequence shown here is derived from an EMBL/GenBank/DDBJ whole genome shotgun (WGS) entry which is preliminary data.</text>
</comment>
<dbReference type="CDD" id="cd09274">
    <property type="entry name" value="RNase_HI_RT_Ty3"/>
    <property type="match status" value="1"/>
</dbReference>
<evidence type="ECO:0000256" key="13">
    <source>
        <dbReference type="ARBA" id="ARBA00022918"/>
    </source>
</evidence>
<dbReference type="PANTHER" id="PTHR37984:SF5">
    <property type="entry name" value="PROTEIN NYNRIN-LIKE"/>
    <property type="match status" value="1"/>
</dbReference>
<dbReference type="Pfam" id="PF24626">
    <property type="entry name" value="SH3_Tf2-1"/>
    <property type="match status" value="1"/>
</dbReference>
<evidence type="ECO:0000256" key="10">
    <source>
        <dbReference type="ARBA" id="ARBA00022842"/>
    </source>
</evidence>
<keyword evidence="9" id="KW-0378">Hydrolase</keyword>
<evidence type="ECO:0000256" key="7">
    <source>
        <dbReference type="ARBA" id="ARBA00022750"/>
    </source>
</evidence>
<dbReference type="FunFam" id="3.30.70.270:FF:000020">
    <property type="entry name" value="Transposon Tf2-6 polyprotein-like Protein"/>
    <property type="match status" value="1"/>
</dbReference>
<dbReference type="InterPro" id="IPR043502">
    <property type="entry name" value="DNA/RNA_pol_sf"/>
</dbReference>
<keyword evidence="10" id="KW-0460">Magnesium</keyword>
<evidence type="ECO:0000256" key="1">
    <source>
        <dbReference type="ARBA" id="ARBA00004123"/>
    </source>
</evidence>
<feature type="domain" description="Reverse transcriptase" evidence="20">
    <location>
        <begin position="70"/>
        <end position="249"/>
    </location>
</feature>
<keyword evidence="2" id="KW-0645">Protease</keyword>
<dbReference type="InterPro" id="IPR001584">
    <property type="entry name" value="Integrase_cat-core"/>
</dbReference>
<keyword evidence="13" id="KW-0695">RNA-directed DNA polymerase</keyword>
<dbReference type="PROSITE" id="PS50878">
    <property type="entry name" value="RT_POL"/>
    <property type="match status" value="1"/>
</dbReference>
<dbReference type="SMART" id="SM00298">
    <property type="entry name" value="CHROMO"/>
    <property type="match status" value="1"/>
</dbReference>
<dbReference type="FunFam" id="3.10.20.370:FF:000001">
    <property type="entry name" value="Retrovirus-related Pol polyprotein from transposon 17.6-like protein"/>
    <property type="match status" value="1"/>
</dbReference>
<dbReference type="HOGENOM" id="CLU_000384_38_1_1"/>
<dbReference type="Gene3D" id="3.30.420.10">
    <property type="entry name" value="Ribonuclease H-like superfamily/Ribonuclease H"/>
    <property type="match status" value="1"/>
</dbReference>
<evidence type="ECO:0000256" key="17">
    <source>
        <dbReference type="ARBA" id="ARBA00023242"/>
    </source>
</evidence>
<dbReference type="Gene3D" id="1.10.340.70">
    <property type="match status" value="1"/>
</dbReference>
<evidence type="ECO:0000256" key="9">
    <source>
        <dbReference type="ARBA" id="ARBA00022801"/>
    </source>
</evidence>
<gene>
    <name evidence="22" type="ORF">V565_257310</name>
</gene>
<dbReference type="InterPro" id="IPR023779">
    <property type="entry name" value="Chromodomain_CS"/>
</dbReference>
<dbReference type="Pfam" id="PF17917">
    <property type="entry name" value="RT_RNaseH"/>
    <property type="match status" value="1"/>
</dbReference>
<dbReference type="FunFam" id="1.10.340.70:FF:000001">
    <property type="entry name" value="Retrovirus-related Pol polyprotein from transposon gypsy-like Protein"/>
    <property type="match status" value="1"/>
</dbReference>
<dbReference type="GO" id="GO:0006508">
    <property type="term" value="P:proteolysis"/>
    <property type="evidence" value="ECO:0007669"/>
    <property type="project" value="UniProtKB-KW"/>
</dbReference>
<evidence type="ECO:0000256" key="3">
    <source>
        <dbReference type="ARBA" id="ARBA00022679"/>
    </source>
</evidence>
<dbReference type="PROSITE" id="PS50994">
    <property type="entry name" value="INTEGRASE"/>
    <property type="match status" value="1"/>
</dbReference>
<dbReference type="Pfam" id="PF17921">
    <property type="entry name" value="Integrase_H2C2"/>
    <property type="match status" value="1"/>
</dbReference>
<sequence length="971" mass="112275">PKRTLEEIIPPQYHAWKGVFLEKDTAHLPPHRPYDIKIELLPGAKIKHGPIYSTGPKEDEELRKTLAQQLEAGLITPSTSPMASPIIFVKKKNGKLRLCVDYRYLNSITKKNVYPLPLPSDLIEKLRGAKVFTKFDLKWGYNLLRIAEGDEWKTAFKTKYGLFEYRVMPFGLTNAPAYFQHLMNDIFRDMLDICVVIYLDDILVFSKDEKSHTEQVKEVLRRLEKNDLYCNSEKSFFHVPQVEYLGFIISPEGVQVDQEKVTAALKWAAPRNVKNMQEFLGFVNFYRRFIPDFNKVAKPLYNLLKKEATWTWGELEQTAFDGLKEALTTAPLLIQPDHTQPFFLECDSSDYATGAILSQKNKEGKLCPVAYLSKTLTPAERNCEIYDKELLAIIRAFKEWRHLLEGTELPIQVLTDHKNLEYFTKGRELRGRHARWSMFLQDYNFQIVYRPGVQNGKADILSRHYGVTPIGGGVENSVLLKPEIFIATITSDEEIKDLIGEAIYEDERSKEILDLLLRKKEVKDWEIQEGILYHKGKIFVPKNDHIRNRILESRHDALAAGHPGQLRTLELVARTFWWPSMKKFVKSYVEHCEVCIRSKPSNQLPVGLLKPLTIPDRPWEDIAYDLIVGLPESEGFDAILSVIDRFSKMAHFIPCRGTATSQDIANLFLTYVWKLHGLPKSTVSDRGTVFHSHFMQHLYERMDIKPTFSTAYHPQTDGQTERVNQIVEGYIRMFSNHQQDNWASLLPLAEFSYNNSLQTATGKSPFEICYGYNPRLSMGHKGGKAPYADQHADFLKKGYDEVKASLTLAQERMKEFYDRRHRDTAPIQVGDQVWLNHRNISSDRPSPKLSHRKLGPYKVIGQYGKHAFKLELPHTMKIHPTFHISLLTRFEPDPHGREPERPPPIVTEEGEEEYEVEEVLNSRKKGQKIEYYVKWKGYGVGDQTWEPLGNLTNAEEQVEAFHKKYPRKPRP</sequence>
<dbReference type="PROSITE" id="PS00598">
    <property type="entry name" value="CHROMO_1"/>
    <property type="match status" value="1"/>
</dbReference>
<dbReference type="Pfam" id="PF00385">
    <property type="entry name" value="Chromo"/>
    <property type="match status" value="1"/>
</dbReference>
<evidence type="ECO:0000313" key="22">
    <source>
        <dbReference type="EMBL" id="KEP45594.1"/>
    </source>
</evidence>
<dbReference type="InterPro" id="IPR041373">
    <property type="entry name" value="RT_RNaseH"/>
</dbReference>
<feature type="domain" description="Integrase catalytic" evidence="21">
    <location>
        <begin position="614"/>
        <end position="773"/>
    </location>
</feature>
<dbReference type="PANTHER" id="PTHR37984">
    <property type="entry name" value="PROTEIN CBG26694"/>
    <property type="match status" value="1"/>
</dbReference>
<dbReference type="STRING" id="1423351.A0A074RFP0"/>
<keyword evidence="16" id="KW-0233">DNA recombination</keyword>
<reference evidence="22 23" key="1">
    <citation type="submission" date="2013-12" db="EMBL/GenBank/DDBJ databases">
        <authorList>
            <person name="Cubeta M."/>
            <person name="Pakala S."/>
            <person name="Fedorova N."/>
            <person name="Thomas E."/>
            <person name="Dean R."/>
            <person name="Jabaji S."/>
            <person name="Neate S."/>
            <person name="Toda T."/>
            <person name="Tavantzis S."/>
            <person name="Vilgalys R."/>
            <person name="Bharathan N."/>
            <person name="Pakala S."/>
            <person name="Losada L.S."/>
            <person name="Zafar N."/>
            <person name="Nierman W."/>
        </authorList>
    </citation>
    <scope>NUCLEOTIDE SEQUENCE [LARGE SCALE GENOMIC DNA]</scope>
    <source>
        <strain evidence="22 23">123E</strain>
    </source>
</reference>
<evidence type="ECO:0000256" key="2">
    <source>
        <dbReference type="ARBA" id="ARBA00022670"/>
    </source>
</evidence>
<dbReference type="InterPro" id="IPR016197">
    <property type="entry name" value="Chromo-like_dom_sf"/>
</dbReference>
<dbReference type="InterPro" id="IPR023780">
    <property type="entry name" value="Chromo_domain"/>
</dbReference>
<evidence type="ECO:0000256" key="6">
    <source>
        <dbReference type="ARBA" id="ARBA00022723"/>
    </source>
</evidence>
<evidence type="ECO:0000259" key="21">
    <source>
        <dbReference type="PROSITE" id="PS50994"/>
    </source>
</evidence>
<dbReference type="AlphaFoldDB" id="A0A074RFP0"/>
<dbReference type="Proteomes" id="UP000027456">
    <property type="component" value="Unassembled WGS sequence"/>
</dbReference>
<dbReference type="OrthoDB" id="3341476at2759"/>
<evidence type="ECO:0000259" key="20">
    <source>
        <dbReference type="PROSITE" id="PS50878"/>
    </source>
</evidence>
<evidence type="ECO:0000256" key="15">
    <source>
        <dbReference type="ARBA" id="ARBA00023125"/>
    </source>
</evidence>
<dbReference type="GO" id="GO:0004190">
    <property type="term" value="F:aspartic-type endopeptidase activity"/>
    <property type="evidence" value="ECO:0007669"/>
    <property type="project" value="UniProtKB-KW"/>
</dbReference>
<dbReference type="SUPFAM" id="SSF53098">
    <property type="entry name" value="Ribonuclease H-like"/>
    <property type="match status" value="1"/>
</dbReference>
<evidence type="ECO:0000256" key="16">
    <source>
        <dbReference type="ARBA" id="ARBA00023172"/>
    </source>
</evidence>
<feature type="compositionally biased region" description="Acidic residues" evidence="18">
    <location>
        <begin position="908"/>
        <end position="918"/>
    </location>
</feature>
<name>A0A074RFP0_9AGAM</name>
<dbReference type="EMBL" id="AZST01001649">
    <property type="protein sequence ID" value="KEP45594.1"/>
    <property type="molecule type" value="Genomic_DNA"/>
</dbReference>
<keyword evidence="4" id="KW-0548">Nucleotidyltransferase</keyword>
<dbReference type="Gene3D" id="3.30.70.270">
    <property type="match status" value="2"/>
</dbReference>
<keyword evidence="6" id="KW-0479">Metal-binding</keyword>
<dbReference type="Gene3D" id="3.10.10.10">
    <property type="entry name" value="HIV Type 1 Reverse Transcriptase, subunit A, domain 1"/>
    <property type="match status" value="1"/>
</dbReference>
<dbReference type="SUPFAM" id="SSF56672">
    <property type="entry name" value="DNA/RNA polymerases"/>
    <property type="match status" value="1"/>
</dbReference>
<evidence type="ECO:0000256" key="14">
    <source>
        <dbReference type="ARBA" id="ARBA00022932"/>
    </source>
</evidence>
<dbReference type="PROSITE" id="PS50013">
    <property type="entry name" value="CHROMO_2"/>
    <property type="match status" value="1"/>
</dbReference>
<dbReference type="GO" id="GO:0003723">
    <property type="term" value="F:RNA binding"/>
    <property type="evidence" value="ECO:0007669"/>
    <property type="project" value="UniProtKB-KW"/>
</dbReference>
<organism evidence="22 23">
    <name type="scientific">Rhizoctonia solani 123E</name>
    <dbReference type="NCBI Taxonomy" id="1423351"/>
    <lineage>
        <taxon>Eukaryota</taxon>
        <taxon>Fungi</taxon>
        <taxon>Dikarya</taxon>
        <taxon>Basidiomycota</taxon>
        <taxon>Agaricomycotina</taxon>
        <taxon>Agaricomycetes</taxon>
        <taxon>Cantharellales</taxon>
        <taxon>Ceratobasidiaceae</taxon>
        <taxon>Rhizoctonia</taxon>
    </lineage>
</organism>
<accession>A0A074RFP0</accession>
<dbReference type="GO" id="GO:0003964">
    <property type="term" value="F:RNA-directed DNA polymerase activity"/>
    <property type="evidence" value="ECO:0007669"/>
    <property type="project" value="UniProtKB-KW"/>
</dbReference>
<keyword evidence="8" id="KW-0255">Endonuclease</keyword>
<feature type="region of interest" description="Disordered" evidence="18">
    <location>
        <begin position="890"/>
        <end position="920"/>
    </location>
</feature>
<keyword evidence="3" id="KW-0808">Transferase</keyword>
<dbReference type="InterPro" id="IPR043128">
    <property type="entry name" value="Rev_trsase/Diguanyl_cyclase"/>
</dbReference>
<proteinExistence type="predicted"/>